<keyword evidence="5" id="KW-0119">Carbohydrate metabolism</keyword>
<evidence type="ECO:0000256" key="6">
    <source>
        <dbReference type="ARBA" id="ARBA00023285"/>
    </source>
</evidence>
<dbReference type="SUPFAM" id="SSF88713">
    <property type="entry name" value="Glycoside hydrolase/deacetylase"/>
    <property type="match status" value="1"/>
</dbReference>
<dbReference type="STRING" id="215250.A0A316Z2D6"/>
<dbReference type="InParanoid" id="A0A316Z2D6"/>
<dbReference type="GO" id="GO:0005886">
    <property type="term" value="C:plasma membrane"/>
    <property type="evidence" value="ECO:0007669"/>
    <property type="project" value="UniProtKB-SubCell"/>
</dbReference>
<keyword evidence="3" id="KW-0325">Glycoprotein</keyword>
<keyword evidence="6" id="KW-0170">Cobalt</keyword>
<evidence type="ECO:0000259" key="12">
    <source>
        <dbReference type="PROSITE" id="PS51677"/>
    </source>
</evidence>
<keyword evidence="8" id="KW-0624">Polysaccharide degradation</keyword>
<organism evidence="13 14">
    <name type="scientific">Acaromyces ingoldii</name>
    <dbReference type="NCBI Taxonomy" id="215250"/>
    <lineage>
        <taxon>Eukaryota</taxon>
        <taxon>Fungi</taxon>
        <taxon>Dikarya</taxon>
        <taxon>Basidiomycota</taxon>
        <taxon>Ustilaginomycotina</taxon>
        <taxon>Exobasidiomycetes</taxon>
        <taxon>Exobasidiales</taxon>
        <taxon>Cryptobasidiaceae</taxon>
        <taxon>Acaromyces</taxon>
    </lineage>
</organism>
<dbReference type="AlphaFoldDB" id="A0A316Z2D6"/>
<evidence type="ECO:0000256" key="5">
    <source>
        <dbReference type="ARBA" id="ARBA00023277"/>
    </source>
</evidence>
<evidence type="ECO:0000256" key="4">
    <source>
        <dbReference type="ARBA" id="ARBA00023024"/>
    </source>
</evidence>
<dbReference type="GO" id="GO:0000272">
    <property type="term" value="P:polysaccharide catabolic process"/>
    <property type="evidence" value="ECO:0007669"/>
    <property type="project" value="UniProtKB-KW"/>
</dbReference>
<comment type="subcellular location">
    <subcellularLocation>
        <location evidence="2">Cell membrane</location>
        <topology evidence="2">Lipid-anchor</topology>
        <topology evidence="2">GPI-anchor</topology>
    </subcellularLocation>
</comment>
<evidence type="ECO:0000256" key="11">
    <source>
        <dbReference type="SAM" id="MobiDB-lite"/>
    </source>
</evidence>
<dbReference type="InterPro" id="IPR002509">
    <property type="entry name" value="NODB_dom"/>
</dbReference>
<name>A0A316Z2D6_9BASI</name>
<reference evidence="13 14" key="1">
    <citation type="journal article" date="2018" name="Mol. Biol. Evol.">
        <title>Broad Genomic Sampling Reveals a Smut Pathogenic Ancestry of the Fungal Clade Ustilaginomycotina.</title>
        <authorList>
            <person name="Kijpornyongpan T."/>
            <person name="Mondo S.J."/>
            <person name="Barry K."/>
            <person name="Sandor L."/>
            <person name="Lee J."/>
            <person name="Lipzen A."/>
            <person name="Pangilinan J."/>
            <person name="LaButti K."/>
            <person name="Hainaut M."/>
            <person name="Henrissat B."/>
            <person name="Grigoriev I.V."/>
            <person name="Spatafora J.W."/>
            <person name="Aime M.C."/>
        </authorList>
    </citation>
    <scope>NUCLEOTIDE SEQUENCE [LARGE SCALE GENOMIC DNA]</scope>
    <source>
        <strain evidence="13 14">MCA 4198</strain>
    </source>
</reference>
<keyword evidence="3" id="KW-0472">Membrane</keyword>
<evidence type="ECO:0000256" key="10">
    <source>
        <dbReference type="ARBA" id="ARBA00048494"/>
    </source>
</evidence>
<dbReference type="GO" id="GO:0098552">
    <property type="term" value="C:side of membrane"/>
    <property type="evidence" value="ECO:0007669"/>
    <property type="project" value="UniProtKB-KW"/>
</dbReference>
<evidence type="ECO:0000313" key="14">
    <source>
        <dbReference type="Proteomes" id="UP000245768"/>
    </source>
</evidence>
<keyword evidence="7" id="KW-0449">Lipoprotein</keyword>
<keyword evidence="4" id="KW-0146">Chitin degradation</keyword>
<feature type="domain" description="NodB homology" evidence="12">
    <location>
        <begin position="106"/>
        <end position="301"/>
    </location>
</feature>
<keyword evidence="3" id="KW-0336">GPI-anchor</keyword>
<dbReference type="Pfam" id="PF01522">
    <property type="entry name" value="Polysacc_deac_1"/>
    <property type="match status" value="1"/>
</dbReference>
<dbReference type="GO" id="GO:0006032">
    <property type="term" value="P:chitin catabolic process"/>
    <property type="evidence" value="ECO:0007669"/>
    <property type="project" value="UniProtKB-KW"/>
</dbReference>
<dbReference type="GeneID" id="37040396"/>
<keyword evidence="13" id="KW-0378">Hydrolase</keyword>
<dbReference type="InterPro" id="IPR011330">
    <property type="entry name" value="Glyco_hydro/deAcase_b/a-brl"/>
</dbReference>
<dbReference type="EMBL" id="KZ819634">
    <property type="protein sequence ID" value="PWN94345.1"/>
    <property type="molecule type" value="Genomic_DNA"/>
</dbReference>
<accession>A0A316Z2D6</accession>
<dbReference type="RefSeq" id="XP_025381543.1">
    <property type="nucleotide sequence ID" value="XM_025518480.1"/>
</dbReference>
<evidence type="ECO:0000256" key="8">
    <source>
        <dbReference type="ARBA" id="ARBA00023326"/>
    </source>
</evidence>
<comment type="cofactor">
    <cofactor evidence="1">
        <name>Co(2+)</name>
        <dbReference type="ChEBI" id="CHEBI:48828"/>
    </cofactor>
</comment>
<feature type="region of interest" description="Disordered" evidence="11">
    <location>
        <begin position="1"/>
        <end position="46"/>
    </location>
</feature>
<evidence type="ECO:0000256" key="3">
    <source>
        <dbReference type="ARBA" id="ARBA00022622"/>
    </source>
</evidence>
<evidence type="ECO:0000256" key="9">
    <source>
        <dbReference type="ARBA" id="ARBA00024056"/>
    </source>
</evidence>
<dbReference type="PROSITE" id="PS51677">
    <property type="entry name" value="NODB"/>
    <property type="match status" value="1"/>
</dbReference>
<sequence>LTLAGAVSASSSSSSSSGHKQFVRRQSAQASQYPPQLQTPPPSSLKQEWVDAYNKAKAAGKIPDVPLSTENPDGSNTYPGTYNKDWCSWTTAKCNGPNDIYQAPDNEWAISFDDGPTGASSKLYTFLEQNNQSATHFMIGSQVVDYMDVVKEAANKGQELALHTWSHSLLTTKDDLGVVGELGWNLQIIYDATGYIATKMRPPQGDIDARVRAIATEVFNVTCVMWDTESNDWCMTKGFKTACPGENPGKDRASVEAAINKALVGPKSPGVIVLEHELRKETVQIFEDYYPKLKGQGWKPKAISDLGAGMPWYTNAQNGAEAPTKADSILPGAIQAAKTSNG</sequence>
<feature type="non-terminal residue" evidence="13">
    <location>
        <position position="1"/>
    </location>
</feature>
<evidence type="ECO:0000256" key="7">
    <source>
        <dbReference type="ARBA" id="ARBA00023288"/>
    </source>
</evidence>
<dbReference type="InterPro" id="IPR050248">
    <property type="entry name" value="Polysacc_deacetylase_ArnD"/>
</dbReference>
<evidence type="ECO:0000256" key="1">
    <source>
        <dbReference type="ARBA" id="ARBA00001941"/>
    </source>
</evidence>
<dbReference type="GO" id="GO:0009272">
    <property type="term" value="P:fungal-type cell wall biogenesis"/>
    <property type="evidence" value="ECO:0007669"/>
    <property type="project" value="UniProtKB-ARBA"/>
</dbReference>
<keyword evidence="14" id="KW-1185">Reference proteome</keyword>
<proteinExistence type="predicted"/>
<evidence type="ECO:0000256" key="2">
    <source>
        <dbReference type="ARBA" id="ARBA00004609"/>
    </source>
</evidence>
<dbReference type="GO" id="GO:0004099">
    <property type="term" value="F:chitin deacetylase activity"/>
    <property type="evidence" value="ECO:0007669"/>
    <property type="project" value="UniProtKB-EC"/>
</dbReference>
<evidence type="ECO:0000313" key="13">
    <source>
        <dbReference type="EMBL" id="PWN94345.1"/>
    </source>
</evidence>
<gene>
    <name evidence="13" type="ORF">FA10DRAFT_214701</name>
</gene>
<comment type="catalytic activity">
    <reaction evidence="10">
        <text>[(1-&gt;4)-N-acetyl-beta-D-glucosaminyl](n) + n H2O = chitosan + n acetate</text>
        <dbReference type="Rhea" id="RHEA:10464"/>
        <dbReference type="Rhea" id="RHEA-COMP:9593"/>
        <dbReference type="Rhea" id="RHEA-COMP:9597"/>
        <dbReference type="ChEBI" id="CHEBI:15377"/>
        <dbReference type="ChEBI" id="CHEBI:17029"/>
        <dbReference type="ChEBI" id="CHEBI:30089"/>
        <dbReference type="ChEBI" id="CHEBI:57704"/>
        <dbReference type="EC" id="3.5.1.41"/>
    </reaction>
    <physiologicalReaction direction="left-to-right" evidence="10">
        <dbReference type="Rhea" id="RHEA:10465"/>
    </physiologicalReaction>
</comment>
<dbReference type="PANTHER" id="PTHR10587">
    <property type="entry name" value="GLYCOSYL TRANSFERASE-RELATED"/>
    <property type="match status" value="1"/>
</dbReference>
<dbReference type="PANTHER" id="PTHR10587:SF135">
    <property type="entry name" value="CHITIN DEACETYLASE 3"/>
    <property type="match status" value="1"/>
</dbReference>
<protein>
    <recommendedName>
        <fullName evidence="9">chitin deacetylase</fullName>
        <ecNumber evidence="9">3.5.1.41</ecNumber>
    </recommendedName>
</protein>
<dbReference type="OrthoDB" id="407355at2759"/>
<feature type="compositionally biased region" description="Low complexity" evidence="11">
    <location>
        <begin position="8"/>
        <end position="17"/>
    </location>
</feature>
<dbReference type="Proteomes" id="UP000245768">
    <property type="component" value="Unassembled WGS sequence"/>
</dbReference>
<feature type="non-terminal residue" evidence="13">
    <location>
        <position position="342"/>
    </location>
</feature>
<dbReference type="EC" id="3.5.1.41" evidence="9"/>
<dbReference type="Gene3D" id="3.20.20.370">
    <property type="entry name" value="Glycoside hydrolase/deacetylase"/>
    <property type="match status" value="1"/>
</dbReference>